<feature type="transmembrane region" description="Helical" evidence="1">
    <location>
        <begin position="330"/>
        <end position="348"/>
    </location>
</feature>
<feature type="transmembrane region" description="Helical" evidence="1">
    <location>
        <begin position="181"/>
        <end position="204"/>
    </location>
</feature>
<comment type="caution">
    <text evidence="2">The sequence shown here is derived from an EMBL/GenBank/DDBJ whole genome shotgun (WGS) entry which is preliminary data.</text>
</comment>
<feature type="transmembrane region" description="Helical" evidence="1">
    <location>
        <begin position="415"/>
        <end position="435"/>
    </location>
</feature>
<dbReference type="Proteomes" id="UP000471560">
    <property type="component" value="Unassembled WGS sequence"/>
</dbReference>
<dbReference type="EMBL" id="WUEZ01000033">
    <property type="protein sequence ID" value="NEI37267.1"/>
    <property type="molecule type" value="Genomic_DNA"/>
</dbReference>
<name>A0A6P0BBG0_RHILE</name>
<proteinExistence type="predicted"/>
<organism evidence="2 3">
    <name type="scientific">Rhizobium leguminosarum</name>
    <dbReference type="NCBI Taxonomy" id="384"/>
    <lineage>
        <taxon>Bacteria</taxon>
        <taxon>Pseudomonadati</taxon>
        <taxon>Pseudomonadota</taxon>
        <taxon>Alphaproteobacteria</taxon>
        <taxon>Hyphomicrobiales</taxon>
        <taxon>Rhizobiaceae</taxon>
        <taxon>Rhizobium/Agrobacterium group</taxon>
        <taxon>Rhizobium</taxon>
    </lineage>
</organism>
<dbReference type="RefSeq" id="WP_164578195.1">
    <property type="nucleotide sequence ID" value="NZ_JAAXDH010000030.1"/>
</dbReference>
<feature type="transmembrane region" description="Helical" evidence="1">
    <location>
        <begin position="360"/>
        <end position="378"/>
    </location>
</feature>
<evidence type="ECO:0000313" key="2">
    <source>
        <dbReference type="EMBL" id="NEI37267.1"/>
    </source>
</evidence>
<evidence type="ECO:0000313" key="3">
    <source>
        <dbReference type="Proteomes" id="UP000471560"/>
    </source>
</evidence>
<keyword evidence="1" id="KW-0472">Membrane</keyword>
<keyword evidence="1" id="KW-0812">Transmembrane</keyword>
<feature type="transmembrane region" description="Helical" evidence="1">
    <location>
        <begin position="116"/>
        <end position="134"/>
    </location>
</feature>
<sequence>MALSENYKSAPVAGSSHAMTGLTLAATMLILGWVLKYSSYGIEFTDEGFHLVSISNPFIYDFSITQFGFVYHPLYVLLGGDIAALRQANILVTFALAGGLAHTLLVAVAPESRANDVVLCAAAAGLATSVFALFDSWLLTPSYYSLALQSLLVTSIGMLMFERAWNWRSVAGSMLIGAGGWLAFMAKPSTAGALAVGTLVYLIVSKKFQLRLLLLAITSAVVPLLLSAFVIDGSLRKFVERLQLGLEFGQYLGGGHTFTELLRIDSFWLNGKDKLLTLLVFLATFIAVWGFLSRRSVSVIVSLIAAVSLFLVTALLVFGQIPKVAELGQFQGLSFFGVVYAAALAGLAFGRPRPFKGLSVAHWSIACLFLITPHMYAFGTNVNYWESGIQAGFFWLLAGIVLLSPIARERSNWSFLLPLVLAAQAVTATLLQTALEQPFRQPQSLKLNDAPINLGPHRSELILSKAYASYISDAVMAAKNSGFKPGDPVVDLSGQSPTLLYAMGAESIGAAWMIGGYTGSLKYATAVMGRVSCEKLAAAWVLVEATGPRSIPTELMADMGAMFPQNYKHAGTWSTADGAGGYIASRVQELYRPTNPADTLKACKVLRDKDAE</sequence>
<evidence type="ECO:0000256" key="1">
    <source>
        <dbReference type="SAM" id="Phobius"/>
    </source>
</evidence>
<reference evidence="2 3" key="1">
    <citation type="submission" date="2019-12" db="EMBL/GenBank/DDBJ databases">
        <title>Rhizobium genotypes associated with high levels of biological nitrogen fixation by grain legumes in a temperate-maritime cropping system.</title>
        <authorList>
            <person name="Maluk M."/>
            <person name="Francesc Ferrando Molina F."/>
            <person name="Lopez Del Egido L."/>
            <person name="Lafos M."/>
            <person name="Langarica-Fuentes A."/>
            <person name="Gebre Yohannes G."/>
            <person name="Young M.W."/>
            <person name="Martin P."/>
            <person name="Gantlett R."/>
            <person name="Kenicer G."/>
            <person name="Hawes C."/>
            <person name="Begg G.S."/>
            <person name="Quilliam R.S."/>
            <person name="Squire G.R."/>
            <person name="Poole P.S."/>
            <person name="Young P.W."/>
            <person name="Iannetta P.M."/>
            <person name="James E.K."/>
        </authorList>
    </citation>
    <scope>NUCLEOTIDE SEQUENCE [LARGE SCALE GENOMIC DNA]</scope>
    <source>
        <strain evidence="2 3">JHI1096</strain>
    </source>
</reference>
<feature type="transmembrane region" description="Helical" evidence="1">
    <location>
        <begin position="299"/>
        <end position="318"/>
    </location>
</feature>
<protein>
    <recommendedName>
        <fullName evidence="4">Transmembrane protein</fullName>
    </recommendedName>
</protein>
<keyword evidence="1" id="KW-1133">Transmembrane helix</keyword>
<feature type="transmembrane region" description="Helical" evidence="1">
    <location>
        <begin position="384"/>
        <end position="403"/>
    </location>
</feature>
<dbReference type="AlphaFoldDB" id="A0A6P0BBG0"/>
<feature type="transmembrane region" description="Helical" evidence="1">
    <location>
        <begin position="90"/>
        <end position="110"/>
    </location>
</feature>
<feature type="transmembrane region" description="Helical" evidence="1">
    <location>
        <begin position="211"/>
        <end position="231"/>
    </location>
</feature>
<accession>A0A6P0BBG0</accession>
<feature type="transmembrane region" description="Helical" evidence="1">
    <location>
        <begin position="12"/>
        <end position="35"/>
    </location>
</feature>
<feature type="transmembrane region" description="Helical" evidence="1">
    <location>
        <begin position="275"/>
        <end position="292"/>
    </location>
</feature>
<gene>
    <name evidence="2" type="ORF">GR204_25375</name>
</gene>
<evidence type="ECO:0008006" key="4">
    <source>
        <dbReference type="Google" id="ProtNLM"/>
    </source>
</evidence>